<dbReference type="Pfam" id="PF14663">
    <property type="entry name" value="RasGEF_N_2"/>
    <property type="match status" value="1"/>
</dbReference>
<dbReference type="InterPro" id="IPR028267">
    <property type="entry name" value="Pianissimo_N"/>
</dbReference>
<feature type="compositionally biased region" description="Low complexity" evidence="21">
    <location>
        <begin position="2118"/>
        <end position="2131"/>
    </location>
</feature>
<dbReference type="InterPro" id="IPR016024">
    <property type="entry name" value="ARM-type_fold"/>
</dbReference>
<feature type="coiled-coil region" evidence="20">
    <location>
        <begin position="474"/>
        <end position="530"/>
    </location>
</feature>
<evidence type="ECO:0000313" key="23">
    <source>
        <dbReference type="EMBL" id="TIB14905.1"/>
    </source>
</evidence>
<evidence type="ECO:0000256" key="8">
    <source>
        <dbReference type="ARBA" id="ARBA00022670"/>
    </source>
</evidence>
<evidence type="ECO:0000256" key="17">
    <source>
        <dbReference type="ARBA" id="ARBA00023136"/>
    </source>
</evidence>
<dbReference type="InterPro" id="IPR028268">
    <property type="entry name" value="Pianissimo_fam"/>
</dbReference>
<keyword evidence="9" id="KW-0479">Metal-binding</keyword>
<reference evidence="23 24" key="1">
    <citation type="submission" date="2019-03" db="EMBL/GenBank/DDBJ databases">
        <title>Sequencing 23 genomes of Wallemia ichthyophaga.</title>
        <authorList>
            <person name="Gostincar C."/>
        </authorList>
    </citation>
    <scope>NUCLEOTIDE SEQUENCE [LARGE SCALE GENOMIC DNA]</scope>
    <source>
        <strain evidence="23 24">EXF-8621</strain>
    </source>
</reference>
<evidence type="ECO:0000256" key="3">
    <source>
        <dbReference type="ARBA" id="ARBA00004370"/>
    </source>
</evidence>
<dbReference type="SUPFAM" id="SSF46585">
    <property type="entry name" value="HR1 repeat"/>
    <property type="match status" value="1"/>
</dbReference>
<evidence type="ECO:0000256" key="6">
    <source>
        <dbReference type="ARBA" id="ARBA00022448"/>
    </source>
</evidence>
<dbReference type="InterPro" id="IPR027536">
    <property type="entry name" value="MDM34"/>
</dbReference>
<dbReference type="InterPro" id="IPR029451">
    <property type="entry name" value="RICTOR_M"/>
</dbReference>
<dbReference type="Proteomes" id="UP000306954">
    <property type="component" value="Unassembled WGS sequence"/>
</dbReference>
<evidence type="ECO:0000256" key="13">
    <source>
        <dbReference type="ARBA" id="ARBA00023049"/>
    </source>
</evidence>
<comment type="similarity">
    <text evidence="5">Belongs to the RICTOR family.</text>
</comment>
<keyword evidence="13" id="KW-0482">Metalloprotease</keyword>
<keyword evidence="8" id="KW-0645">Protease</keyword>
<dbReference type="InterPro" id="IPR058825">
    <property type="entry name" value="MDM34_N"/>
</dbReference>
<evidence type="ECO:0000256" key="4">
    <source>
        <dbReference type="ARBA" id="ARBA00007261"/>
    </source>
</evidence>
<dbReference type="Pfam" id="PF14668">
    <property type="entry name" value="RICTOR_V"/>
    <property type="match status" value="1"/>
</dbReference>
<dbReference type="Pfam" id="PF02185">
    <property type="entry name" value="HR1"/>
    <property type="match status" value="1"/>
</dbReference>
<dbReference type="InterPro" id="IPR011765">
    <property type="entry name" value="Pept_M16_N"/>
</dbReference>
<evidence type="ECO:0000256" key="10">
    <source>
        <dbReference type="ARBA" id="ARBA00022801"/>
    </source>
</evidence>
<dbReference type="InterPro" id="IPR011249">
    <property type="entry name" value="Metalloenz_LuxS/M16"/>
</dbReference>
<dbReference type="Pfam" id="PF14666">
    <property type="entry name" value="RICTOR_M"/>
    <property type="match status" value="1"/>
</dbReference>
<keyword evidence="19" id="KW-1000">Mitochondrion outer membrane</keyword>
<dbReference type="SMART" id="SM01308">
    <property type="entry name" value="RICTOR_N"/>
    <property type="match status" value="1"/>
</dbReference>
<feature type="compositionally biased region" description="Polar residues" evidence="21">
    <location>
        <begin position="1990"/>
        <end position="2007"/>
    </location>
</feature>
<dbReference type="SMART" id="SM01303">
    <property type="entry name" value="RasGEF_N_2"/>
    <property type="match status" value="1"/>
</dbReference>
<feature type="region of interest" description="Disordered" evidence="21">
    <location>
        <begin position="1017"/>
        <end position="1039"/>
    </location>
</feature>
<evidence type="ECO:0000256" key="7">
    <source>
        <dbReference type="ARBA" id="ARBA00022452"/>
    </source>
</evidence>
<dbReference type="SMART" id="SM00742">
    <property type="entry name" value="Hr1"/>
    <property type="match status" value="1"/>
</dbReference>
<evidence type="ECO:0000256" key="12">
    <source>
        <dbReference type="ARBA" id="ARBA00022946"/>
    </source>
</evidence>
<organism evidence="23 24">
    <name type="scientific">Wallemia ichthyophaga</name>
    <dbReference type="NCBI Taxonomy" id="245174"/>
    <lineage>
        <taxon>Eukaryota</taxon>
        <taxon>Fungi</taxon>
        <taxon>Dikarya</taxon>
        <taxon>Basidiomycota</taxon>
        <taxon>Wallemiomycotina</taxon>
        <taxon>Wallemiomycetes</taxon>
        <taxon>Wallemiales</taxon>
        <taxon>Wallemiaceae</taxon>
        <taxon>Wallemia</taxon>
    </lineage>
</organism>
<dbReference type="InterPro" id="IPR007863">
    <property type="entry name" value="Peptidase_M16_C"/>
</dbReference>
<keyword evidence="16 19" id="KW-0496">Mitochondrion</keyword>
<evidence type="ECO:0000256" key="9">
    <source>
        <dbReference type="ARBA" id="ARBA00022723"/>
    </source>
</evidence>
<dbReference type="Pfam" id="PF14664">
    <property type="entry name" value="RICTOR_N"/>
    <property type="match status" value="1"/>
</dbReference>
<name>A0A4T0HLU2_WALIC</name>
<dbReference type="GO" id="GO:0006869">
    <property type="term" value="P:lipid transport"/>
    <property type="evidence" value="ECO:0007669"/>
    <property type="project" value="UniProtKB-KW"/>
</dbReference>
<evidence type="ECO:0000256" key="2">
    <source>
        <dbReference type="ARBA" id="ARBA00001947"/>
    </source>
</evidence>
<dbReference type="PANTHER" id="PTHR13298:SF11">
    <property type="entry name" value="RAPAMYCIN-INSENSITIVE COMPANION OF MTOR"/>
    <property type="match status" value="1"/>
</dbReference>
<keyword evidence="14" id="KW-0445">Lipid transport</keyword>
<dbReference type="EMBL" id="SPOF01000009">
    <property type="protein sequence ID" value="TIB14905.1"/>
    <property type="molecule type" value="Genomic_DNA"/>
</dbReference>
<dbReference type="SUPFAM" id="SSF48371">
    <property type="entry name" value="ARM repeat"/>
    <property type="match status" value="1"/>
</dbReference>
<evidence type="ECO:0000256" key="16">
    <source>
        <dbReference type="ARBA" id="ARBA00023128"/>
    </source>
</evidence>
<dbReference type="Pfam" id="PF00675">
    <property type="entry name" value="Peptidase_M16"/>
    <property type="match status" value="1"/>
</dbReference>
<dbReference type="GO" id="GO:0031932">
    <property type="term" value="C:TORC2 complex"/>
    <property type="evidence" value="ECO:0007669"/>
    <property type="project" value="InterPro"/>
</dbReference>
<feature type="compositionally biased region" description="Basic and acidic residues" evidence="21">
    <location>
        <begin position="2279"/>
        <end position="2289"/>
    </location>
</feature>
<evidence type="ECO:0000313" key="24">
    <source>
        <dbReference type="Proteomes" id="UP000306954"/>
    </source>
</evidence>
<dbReference type="SUPFAM" id="SSF63411">
    <property type="entry name" value="LuxS/MPP-like metallohydrolase"/>
    <property type="match status" value="2"/>
</dbReference>
<dbReference type="InterPro" id="IPR011072">
    <property type="entry name" value="HR1_rho-bd"/>
</dbReference>
<comment type="catalytic activity">
    <reaction evidence="1">
        <text>Release of N-terminal transit peptides from precursor proteins imported into the mitochondrion, typically with Arg in position P2.</text>
        <dbReference type="EC" id="3.4.24.64"/>
    </reaction>
</comment>
<evidence type="ECO:0000256" key="11">
    <source>
        <dbReference type="ARBA" id="ARBA00022833"/>
    </source>
</evidence>
<comment type="function">
    <text evidence="19">Component of the ERMES/MDM complex, which serves as a molecular tether to connect the endoplasmic reticulum (ER) and mitochondria. Components of this complex are involved in the control of mitochondrial shape and protein biogenesis, and function in nonvesicular lipid trafficking between the ER and mitochondria. MDM34 is required for the interaction of the ER-resident membrane protein MMM1 and the outer mitochondrial membrane-resident beta-barrel protein MDM10.</text>
</comment>
<dbReference type="GO" id="GO:0005759">
    <property type="term" value="C:mitochondrial matrix"/>
    <property type="evidence" value="ECO:0007669"/>
    <property type="project" value="UniProtKB-ARBA"/>
</dbReference>
<evidence type="ECO:0000256" key="20">
    <source>
        <dbReference type="SAM" id="Coils"/>
    </source>
</evidence>
<keyword evidence="19" id="KW-0812">Transmembrane</keyword>
<evidence type="ECO:0000256" key="21">
    <source>
        <dbReference type="SAM" id="MobiDB-lite"/>
    </source>
</evidence>
<keyword evidence="7 19" id="KW-1134">Transmembrane beta strand</keyword>
<keyword evidence="12" id="KW-0809">Transit peptide</keyword>
<keyword evidence="15" id="KW-0446">Lipid-binding</keyword>
<sequence>MFSRGILKSCRGLAAQQSRKYASSIPQPATQVTTLPNGLTIATEQNDTKSATVGVWIDSGSRGESIKNNGTAHFLEHMAFKGTNRRSQYDLELEVESLGAHLNAYTSREQTVYYAKSFSHDVPKAVDVLSDILQNSKLDSKAIERERDVILREEEEVNKQVEEVVFDHLHAVAFQGEPLGQTILGPSQNIKSLTRDQLSDYIKNNYHGDKMVLAGAGGVSHSQLVELANQHFGNLSSSPNPLPLGTRPSAEHTKFTGSEVRIRDDSSPTCNLAIAVEGVSWSSPDYFPMLVMQSIFGNWDRSLGASPLLSSKLSHIISENNLANSYMSFSTSYSDTGLWGIYLVSENLMNLDDLVHFTLKEWQRMSIAPTVAEVERAKSQLKASLLLGLDGSTAVTEDIGRQIVTTGKRMTPTEIENAIAAVTPEEIIRVANKYLWDKDIAIAAHGRTEGLLDYNRIRADMSSIDSAKDVAAKLAQLDEKLHVEEKIKDGAENLLQVFDTAQSDHQEMLRRQVEEALTKANNNINKFTKDIEYLKLIPNTPRKETHIDSARRRRVQDTFIDHHIDDYRTAHNNGLSLLNSLLNINDSAVQFDPDSLMSRRIDVMAGLTDALKRSFRLKYELDQSVLINGVKECLSDSAGGLVRTVAYRLLRHSLVDYSSAQLYNSYGINIYLIRSLARDSSDQLEKEQAVFFIRALVDLGNPHGLFIDQSIVRAIISIAENGDDSLRYFCLELLAEIAVLDMELLSKSQGLNILLSALTGSSPDLAHFAPVVASIFCYTLDHPSTRKYIKPGTDLEVSMTAFTDVPSAHFKASNARIERLKCANSILVVLLKNWSGLLYFCVNDRNTVRTLIDALRVPSQELREALLDLMFELLIIKTPDWYVASLEGRRQTMYNRSTGQRKAPERSAQDSDKPEKITIIDHYIALLLVVLIDGGLIEGLTAIVEEKNQVLTRKATLLLGELLRKGNRILPSAYAAKLQTLPRLFALAAEYSGDLRLSACSALATIDHFNRVRNRPIPAATRDSRKRSNSLDDPMRRGQRQVEQVKMRIGMQIDDKNFQAMLLESQVLVTKDNVRWNYDVVYDLLEGPLLNPRRLEEAIKNTKFIKRLMSFFHPFNLRFSNAKKTKPNMKWVRMGCQLVTTFLTSEEGRRYLAEDKLLRQIGDCFSQLDPLHSNQALDGEPIFSRNRLEDTLCIGYFEMIGTISKTPEGIQLLEKHKMFTSFYHLSELRSREDLIKAIIEKLDYSNSGHPRIILSKALTASYKHVRQFATTHLGELILSSPKPNEWALDLLITQLYDPAIDICELAVKYLEKVCESTEILELVVSMMPSLDHLGETGHPLMLRFLSTSVGFKYLQQSDYIDREIDDWFHERNAHYVVLIEVYISHALGMSSFDQSEEAITFDGTVPSHFYGELTKTYEGCEFLAEKGHFADFAEFIRRHGFENSDTDLISKLKSVLWAVGTIGSTLHGLPFLEHERIIGTIVEIAERNEFISVKGTCYFVLGLIASTEAGITILERFGWQSTVSTLGQPLGICLPKNLNKFVHIPEWEAYTNRHVQSAFVLEEPTKPIERQIIGVLSDLSNQLVAGGASRSLAKLKAQDKAPFRAPARKCILDAFDIEFNDSTVRAVMKASQLLKDGGKDVNVDLHATEMAEMKWREELSDIINDEVGVLLKKKYNTAEFNEKNLLAASMDSDQESADVRKVRDIRGDKVEKLEPINTVIGGFGSETSQPARQLRLQDAEFLADARTTLDSALNKGPKPPIIADRIVVEDLNMGTIPPELEILEIGELSVDRFRGIFRMNYTGDAHIVLRTKVQVRDDILATPFLIPPQANPLTTKGSKPGLLGGRSILAAHQPLVVPMHLRLSALRLRAIVVLVVSKQKGITLVFKNDPLENLDVSSTFDSIAVIQKFIQQQIEGQLREMFREDLPGIIHKLSQQYFAKKESQANQKPSAAPKRAAMSANGDLESYQTLYASKVERGPRSVNIPRRSNRLSTQSQSEAYSPTSSTFPDLEFYDPTYGLRPHLNSLQLPPSEDAFGQLWERSRSFSHNTDKRDDLDDIDIFDTPAQPSPGLFEPEDDDVVSHSLRRMQLGQDDEVDHDQVEELRSIDGISRPGLCKASSSSLRSPSSDVTSLLSGKTATARATSSYSKNTHLTMDSKSTQSDSRTNSFADTSVVEDSTAPTSIFEEEKSASLSIKPYNLSTSPSFQKNIQYSDGGKMVVMAPVNENVNELAKLSQTNLTLSPNTRVFERSTVRSFPHTFKRNSKGTQKARRKRVHRLGGKKEDKMDNKDLANPPLTSATSPTSTASPALPSPIVPTPAHTVDKSKNIKLALWAREASLQAPKPPPSVITT</sequence>
<feature type="region of interest" description="Disordered" evidence="21">
    <location>
        <begin position="1978"/>
        <end position="2007"/>
    </location>
</feature>
<comment type="similarity">
    <text evidence="19">Belongs to the MDM34 family.</text>
</comment>
<dbReference type="InterPro" id="IPR029452">
    <property type="entry name" value="RICTOR_V"/>
</dbReference>
<comment type="subcellular location">
    <subcellularLocation>
        <location evidence="3">Membrane</location>
    </subcellularLocation>
    <subcellularLocation>
        <location evidence="19">Mitochondrion outer membrane</location>
        <topology evidence="19">Multi-pass membrane protein</topology>
    </subcellularLocation>
    <text evidence="19">The ERMES/MDM complex localizes to a few discrete foci (around 10 per single cell), that represent mitochondria-endoplasmic reticulum junctions. These foci are often found next to mtDNA nucleoids.</text>
</comment>
<evidence type="ECO:0000256" key="18">
    <source>
        <dbReference type="ARBA" id="ARBA00045757"/>
    </source>
</evidence>
<dbReference type="PANTHER" id="PTHR13298">
    <property type="entry name" value="CYTOSOLIC REGULATOR PIANISSIMO"/>
    <property type="match status" value="1"/>
</dbReference>
<comment type="function">
    <text evidence="18">Catalytic subunit of the essential mitochondrial processing protease (MPP), which cleaves the mitochondrial sequence off newly imported precursors proteins. Preferentially, cleaves after an arginine at position P2.</text>
</comment>
<keyword evidence="6" id="KW-0813">Transport</keyword>
<comment type="caution">
    <text evidence="23">The sequence shown here is derived from an EMBL/GenBank/DDBJ whole genome shotgun (WGS) entry which is preliminary data.</text>
</comment>
<dbReference type="GO" id="GO:0046872">
    <property type="term" value="F:metal ion binding"/>
    <property type="evidence" value="ECO:0007669"/>
    <property type="project" value="UniProtKB-KW"/>
</dbReference>
<feature type="domain" description="SMP-LTD" evidence="22">
    <location>
        <begin position="1709"/>
        <end position="1935"/>
    </location>
</feature>
<evidence type="ECO:0000256" key="19">
    <source>
        <dbReference type="HAMAP-Rule" id="MF_03105"/>
    </source>
</evidence>
<dbReference type="InterPro" id="IPR001431">
    <property type="entry name" value="Pept_M16_Zn_BS"/>
</dbReference>
<dbReference type="Gene3D" id="1.10.287.160">
    <property type="entry name" value="HR1 repeat"/>
    <property type="match status" value="1"/>
</dbReference>
<evidence type="ECO:0000259" key="22">
    <source>
        <dbReference type="PROSITE" id="PS51847"/>
    </source>
</evidence>
<gene>
    <name evidence="19" type="primary">MDM34</name>
    <name evidence="23" type="ORF">E3P90_01100</name>
</gene>
<dbReference type="Pfam" id="PF05193">
    <property type="entry name" value="Peptidase_M16_C"/>
    <property type="match status" value="1"/>
</dbReference>
<dbReference type="PROSITE" id="PS00143">
    <property type="entry name" value="INSULINASE"/>
    <property type="match status" value="1"/>
</dbReference>
<dbReference type="FunFam" id="3.30.830.10:FF:000001">
    <property type="entry name" value="Mitochondrial-processing peptidase subunit beta, mitochondrial"/>
    <property type="match status" value="1"/>
</dbReference>
<feature type="compositionally biased region" description="Low complexity" evidence="21">
    <location>
        <begin position="2293"/>
        <end position="2308"/>
    </location>
</feature>
<comment type="cofactor">
    <cofactor evidence="2">
        <name>Zn(2+)</name>
        <dbReference type="ChEBI" id="CHEBI:29105"/>
    </cofactor>
</comment>
<evidence type="ECO:0000256" key="14">
    <source>
        <dbReference type="ARBA" id="ARBA00023055"/>
    </source>
</evidence>
<evidence type="ECO:0000256" key="1">
    <source>
        <dbReference type="ARBA" id="ARBA00001098"/>
    </source>
</evidence>
<dbReference type="InterPro" id="IPR031468">
    <property type="entry name" value="SMP_LBD"/>
</dbReference>
<feature type="compositionally biased region" description="Polar residues" evidence="21">
    <location>
        <begin position="2132"/>
        <end position="2181"/>
    </location>
</feature>
<keyword evidence="11" id="KW-0862">Zinc</keyword>
<dbReference type="GO" id="GO:0004222">
    <property type="term" value="F:metalloendopeptidase activity"/>
    <property type="evidence" value="ECO:0007669"/>
    <property type="project" value="UniProtKB-EC"/>
</dbReference>
<comment type="domain">
    <text evidence="19">Lacks alpha-helical transmembrane segments, suggesting that it resides in the membrane via beta-sheet conformations similar to those predicted for other outer membrane proteins and porin.</text>
</comment>
<keyword evidence="17 19" id="KW-0472">Membrane</keyword>
<proteinExistence type="inferred from homology"/>
<evidence type="ECO:0000256" key="5">
    <source>
        <dbReference type="ARBA" id="ARBA00008878"/>
    </source>
</evidence>
<dbReference type="GO" id="GO:0007005">
    <property type="term" value="P:mitochondrion organization"/>
    <property type="evidence" value="ECO:0007669"/>
    <property type="project" value="InterPro"/>
</dbReference>
<accession>A0A4T0HLU2</accession>
<dbReference type="PROSITE" id="PS51847">
    <property type="entry name" value="SMP"/>
    <property type="match status" value="1"/>
</dbReference>
<dbReference type="InterPro" id="IPR011989">
    <property type="entry name" value="ARM-like"/>
</dbReference>
<evidence type="ECO:0000256" key="15">
    <source>
        <dbReference type="ARBA" id="ARBA00023121"/>
    </source>
</evidence>
<dbReference type="SMART" id="SM01307">
    <property type="entry name" value="RICTOR_M"/>
    <property type="match status" value="1"/>
</dbReference>
<dbReference type="GO" id="GO:0008289">
    <property type="term" value="F:lipid binding"/>
    <property type="evidence" value="ECO:0007669"/>
    <property type="project" value="UniProtKB-KW"/>
</dbReference>
<dbReference type="CDD" id="cd21673">
    <property type="entry name" value="SMP_Mdm34"/>
    <property type="match status" value="1"/>
</dbReference>
<keyword evidence="20" id="KW-0175">Coiled coil</keyword>
<dbReference type="Gene3D" id="3.30.830.10">
    <property type="entry name" value="Metalloenzyme, LuxS/M16 peptidase-like"/>
    <property type="match status" value="2"/>
</dbReference>
<dbReference type="GO" id="GO:0032865">
    <property type="term" value="C:ERMES complex"/>
    <property type="evidence" value="ECO:0007669"/>
    <property type="project" value="UniProtKB-UniRule"/>
</dbReference>
<comment type="similarity">
    <text evidence="4">Belongs to the peptidase M16 family.</text>
</comment>
<dbReference type="GO" id="GO:0006508">
    <property type="term" value="P:proteolysis"/>
    <property type="evidence" value="ECO:0007669"/>
    <property type="project" value="UniProtKB-KW"/>
</dbReference>
<feature type="compositionally biased region" description="Basic residues" evidence="21">
    <location>
        <begin position="2258"/>
        <end position="2278"/>
    </location>
</feature>
<dbReference type="SMART" id="SM01310">
    <property type="entry name" value="RICTOR_V"/>
    <property type="match status" value="1"/>
</dbReference>
<dbReference type="HAMAP" id="MF_03105">
    <property type="entry name" value="Mdm34"/>
    <property type="match status" value="1"/>
</dbReference>
<feature type="region of interest" description="Disordered" evidence="21">
    <location>
        <begin position="2258"/>
        <end position="2321"/>
    </location>
</feature>
<dbReference type="GO" id="GO:0038203">
    <property type="term" value="P:TORC2 signaling"/>
    <property type="evidence" value="ECO:0007669"/>
    <property type="project" value="TreeGrafter"/>
</dbReference>
<comment type="subunit">
    <text evidence="19">Component of the ER-mitochondria encounter structure (ERMES) or MDM complex, composed of MMM1, MDM10, MDM12 and MDM34.</text>
</comment>
<dbReference type="Pfam" id="PF26545">
    <property type="entry name" value="Mdm34_N"/>
    <property type="match status" value="1"/>
</dbReference>
<dbReference type="FunFam" id="3.30.830.10:FF:000002">
    <property type="entry name" value="Mitochondrial-processing peptidase subunit beta"/>
    <property type="match status" value="1"/>
</dbReference>
<dbReference type="Gene3D" id="1.25.10.10">
    <property type="entry name" value="Leucine-rich Repeat Variant"/>
    <property type="match status" value="1"/>
</dbReference>
<feature type="region of interest" description="Disordered" evidence="21">
    <location>
        <begin position="2114"/>
        <end position="2182"/>
    </location>
</feature>
<keyword evidence="10" id="KW-0378">Hydrolase</keyword>
<protein>
    <recommendedName>
        <fullName evidence="19">Mitochondrial distribution and morphology protein 34</fullName>
    </recommendedName>
</protein>
<dbReference type="InterPro" id="IPR036274">
    <property type="entry name" value="HR1_rpt_sf"/>
</dbReference>
<dbReference type="InterPro" id="IPR029453">
    <property type="entry name" value="Rictor_IV"/>
</dbReference>